<comment type="caution">
    <text evidence="4">The sequence shown here is derived from an EMBL/GenBank/DDBJ whole genome shotgun (WGS) entry which is preliminary data.</text>
</comment>
<evidence type="ECO:0000256" key="1">
    <source>
        <dbReference type="SAM" id="Coils"/>
    </source>
</evidence>
<dbReference type="PROSITE" id="PS51688">
    <property type="entry name" value="ICA"/>
    <property type="match status" value="1"/>
</dbReference>
<reference evidence="5" key="1">
    <citation type="journal article" date="2019" name="Int. J. Syst. Evol. Microbiol.">
        <title>The Global Catalogue of Microorganisms (GCM) 10K type strain sequencing project: providing services to taxonomists for standard genome sequencing and annotation.</title>
        <authorList>
            <consortium name="The Broad Institute Genomics Platform"/>
            <consortium name="The Broad Institute Genome Sequencing Center for Infectious Disease"/>
            <person name="Wu L."/>
            <person name="Ma J."/>
        </authorList>
    </citation>
    <scope>NUCLEOTIDE SEQUENCE [LARGE SCALE GENOMIC DNA]</scope>
    <source>
        <strain evidence="5">CCM 8947</strain>
    </source>
</reference>
<feature type="coiled-coil region" evidence="1">
    <location>
        <begin position="894"/>
        <end position="921"/>
    </location>
</feature>
<evidence type="ECO:0000259" key="3">
    <source>
        <dbReference type="PROSITE" id="PS51688"/>
    </source>
</evidence>
<evidence type="ECO:0000313" key="4">
    <source>
        <dbReference type="EMBL" id="MFD1431237.1"/>
    </source>
</evidence>
<dbReference type="EMBL" id="JBHTOG010000003">
    <property type="protein sequence ID" value="MFD1431237.1"/>
    <property type="molecule type" value="Genomic_DNA"/>
</dbReference>
<proteinExistence type="predicted"/>
<keyword evidence="1" id="KW-0175">Coiled coil</keyword>
<feature type="compositionally biased region" description="Polar residues" evidence="2">
    <location>
        <begin position="241"/>
        <end position="258"/>
    </location>
</feature>
<organism evidence="4 5">
    <name type="scientific">Lacticaseibacillus yichunensis</name>
    <dbReference type="NCBI Taxonomy" id="2486015"/>
    <lineage>
        <taxon>Bacteria</taxon>
        <taxon>Bacillati</taxon>
        <taxon>Bacillota</taxon>
        <taxon>Bacilli</taxon>
        <taxon>Lactobacillales</taxon>
        <taxon>Lactobacillaceae</taxon>
        <taxon>Lacticaseibacillus</taxon>
    </lineage>
</organism>
<sequence>MLLKPQAVHDAWAATQRVLDVKVKIGTTTYTATDVTSLSYDSGAMNGEALTLGSTYTNTIKISFSHLVEGLQLLDEITPQIGIQLPDGTWDFTDLGVFVIDSEVQQDRNNNTTTVSASDRMCMLGGTYTSKLTYPAAISDIAIEIANMAGVKVNEDDFARIPTTRVVALDGMTYRDAVGYVAQFVGGFATFDREGLLDIRLLNDSNLVISPSQYQSMGLTKNEAPYRIGGIQCTVTTTTTDDSGNESQNSITLQSGSSSGTQIVFTNPGMNQTLLDLLYEQLQDLNFYPFTLNWFGDPTLEAGDWVTLQDTAGNEFKTPNLLYSMTFSGGLTATSKADTTVTASANFVYRGQLSQFVENVRQYINAAGHVVSEGIDEPSHPKIGDIWFKKDGPDTTIMTYVVDPDTQIGLWSEGPSTKPNEQLQADLVRTQSETEAAKTAADAAMKAANDAATETNSVNQATQSQISLLQNDINLRVTKDGLLDQINIAAGKTLIQSSGSIYLDASTVAFSGAAFIPDAAISSLSADKLTAGTIDAADINVVNINASAITTGILSGANISMNLNTGEVLFQKGSIKSTDGHLDIEINNGTFSQTDATGNGFIAKEGGLTFTNGATMLSESAPAYGSLGYNSAYLNSLPGLWIRGKLSAVISTQDYSDWDPFNDFMGGDGAVIAASSIGSIMYSSQKSVIYGGNRFNVYGGTNRPFIWVGSTSTSTSSFGIQVDNTTGSPGNEIGIHAKAVVLNAENVNDKTPLTGDLVVATDSRSGYVRSTSTYNRTYSGSSNMVITSNGVLGRVTSARKYKLMDEDAEDVISVAKNILNINPKSWYDKAEVETIAAAETQGNELGSDYQLKKYYGFIADDFAAAGLTQVVEYRDGEVDSLDYDRIPMYHNVILSDHEKRIRTLEDENKLLKEQIHKLMAA</sequence>
<feature type="region of interest" description="Disordered" evidence="2">
    <location>
        <begin position="239"/>
        <end position="258"/>
    </location>
</feature>
<keyword evidence="5" id="KW-1185">Reference proteome</keyword>
<protein>
    <recommendedName>
        <fullName evidence="3">Peptidase S74 domain-containing protein</fullName>
    </recommendedName>
</protein>
<accession>A0ABW4CLK8</accession>
<dbReference type="InterPro" id="IPR030392">
    <property type="entry name" value="S74_ICA"/>
</dbReference>
<feature type="domain" description="Peptidase S74" evidence="3">
    <location>
        <begin position="797"/>
        <end position="908"/>
    </location>
</feature>
<name>A0ABW4CLK8_9LACO</name>
<evidence type="ECO:0000256" key="2">
    <source>
        <dbReference type="SAM" id="MobiDB-lite"/>
    </source>
</evidence>
<evidence type="ECO:0000313" key="5">
    <source>
        <dbReference type="Proteomes" id="UP001597192"/>
    </source>
</evidence>
<gene>
    <name evidence="4" type="ORF">ACFQ47_00750</name>
</gene>
<dbReference type="RefSeq" id="WP_125697284.1">
    <property type="nucleotide sequence ID" value="NZ_JBHTOG010000003.1"/>
</dbReference>
<dbReference type="Proteomes" id="UP001597192">
    <property type="component" value="Unassembled WGS sequence"/>
</dbReference>